<organism evidence="2 3">
    <name type="scientific">Saccharopolyspora endophytica</name>
    <dbReference type="NCBI Taxonomy" id="543886"/>
    <lineage>
        <taxon>Bacteria</taxon>
        <taxon>Bacillati</taxon>
        <taxon>Actinomycetota</taxon>
        <taxon>Actinomycetes</taxon>
        <taxon>Pseudonocardiales</taxon>
        <taxon>Pseudonocardiaceae</taxon>
        <taxon>Saccharopolyspora</taxon>
    </lineage>
</organism>
<comment type="caution">
    <text evidence="2">The sequence shown here is derived from an EMBL/GenBank/DDBJ whole genome shotgun (WGS) entry which is preliminary data.</text>
</comment>
<feature type="transmembrane region" description="Helical" evidence="1">
    <location>
        <begin position="20"/>
        <end position="39"/>
    </location>
</feature>
<proteinExistence type="predicted"/>
<keyword evidence="1" id="KW-1133">Transmembrane helix</keyword>
<evidence type="ECO:0000313" key="2">
    <source>
        <dbReference type="EMBL" id="MBQ0923471.1"/>
    </source>
</evidence>
<reference evidence="2 3" key="1">
    <citation type="submission" date="2021-04" db="EMBL/GenBank/DDBJ databases">
        <title>Whole-genome sequencing of Saccharopolyspora endophytica KCTC 19397.</title>
        <authorList>
            <person name="Ay H."/>
            <person name="Saygin H."/>
            <person name="Sahin N."/>
        </authorList>
    </citation>
    <scope>NUCLEOTIDE SEQUENCE [LARGE SCALE GENOMIC DNA]</scope>
    <source>
        <strain evidence="2 3">KCTC 19397</strain>
    </source>
</reference>
<keyword evidence="1" id="KW-0812">Transmembrane</keyword>
<feature type="transmembrane region" description="Helical" evidence="1">
    <location>
        <begin position="159"/>
        <end position="177"/>
    </location>
</feature>
<keyword evidence="3" id="KW-1185">Reference proteome</keyword>
<evidence type="ECO:0000256" key="1">
    <source>
        <dbReference type="SAM" id="Phobius"/>
    </source>
</evidence>
<dbReference type="RefSeq" id="WP_210968918.1">
    <property type="nucleotide sequence ID" value="NZ_JAGPXE010000002.1"/>
</dbReference>
<evidence type="ECO:0000313" key="3">
    <source>
        <dbReference type="Proteomes" id="UP000674084"/>
    </source>
</evidence>
<feature type="transmembrane region" description="Helical" evidence="1">
    <location>
        <begin position="120"/>
        <end position="147"/>
    </location>
</feature>
<dbReference type="Proteomes" id="UP000674084">
    <property type="component" value="Unassembled WGS sequence"/>
</dbReference>
<gene>
    <name evidence="2" type="ORF">KBO27_05925</name>
</gene>
<feature type="transmembrane region" description="Helical" evidence="1">
    <location>
        <begin position="257"/>
        <end position="281"/>
    </location>
</feature>
<accession>A0ABS5DB04</accession>
<protein>
    <submittedName>
        <fullName evidence="2">DUF3592 domain-containing protein</fullName>
    </submittedName>
</protein>
<sequence length="290" mass="30696">MTEAERVRDLIDRLPGKVGMVMAPFYLLMFGIRELFLVARLRRRGLVAQGTVVDNVRTGDSAYGPDLSPVIAFIDTAGNHVEFTPVARGNGLELATGSTVEVIYLPEASPDARVNTAAHLLVPGLLALVTGGLVLALALTLILAFTPGTFSVGTAVGRWLMPAILLAGGGGMFAAGIQEGRAVTRVRRRGLRTRGRVIDSMTSDKRTYYVVGFTDHRGQPVEFTRPASTRGQARTGRAVTVMYLPDQPAQARVASRAWWVPAAALILGGSAMLITAVGVVVSATSNPGGM</sequence>
<name>A0ABS5DB04_9PSEU</name>
<dbReference type="EMBL" id="JAGPXE010000002">
    <property type="protein sequence ID" value="MBQ0923471.1"/>
    <property type="molecule type" value="Genomic_DNA"/>
</dbReference>
<keyword evidence="1" id="KW-0472">Membrane</keyword>